<name>A0ACB8DM62_DERSI</name>
<accession>A0ACB8DM62</accession>
<dbReference type="Proteomes" id="UP000821865">
    <property type="component" value="Chromosome 10"/>
</dbReference>
<evidence type="ECO:0000313" key="2">
    <source>
        <dbReference type="Proteomes" id="UP000821865"/>
    </source>
</evidence>
<evidence type="ECO:0000313" key="1">
    <source>
        <dbReference type="EMBL" id="KAH7973550.1"/>
    </source>
</evidence>
<dbReference type="EMBL" id="CM023479">
    <property type="protein sequence ID" value="KAH7973550.1"/>
    <property type="molecule type" value="Genomic_DNA"/>
</dbReference>
<gene>
    <name evidence="1" type="ORF">HPB49_002302</name>
</gene>
<keyword evidence="2" id="KW-1185">Reference proteome</keyword>
<protein>
    <submittedName>
        <fullName evidence="1">Uncharacterized protein</fullName>
    </submittedName>
</protein>
<proteinExistence type="predicted"/>
<sequence length="430" mass="46384">MLIVFHIVDDSGAEGMSVVESSSWAPTPRTVGRKLRRVGACAHRSAKEEGFAPASPGGRGETGTSLGKTGEDAGSGGTRTGKKVQGKKRETRGGRTKLLPEERQRKGEKEKKAETRLGKDDDSVRGSTASPGNASFLRSRVIRTPTESLFRVGAASAYHGGRHLGPCVRHRKRRGFFLDNLDDIRARSGTSPTGYQRWSAGALRGVAGTRSTLEDEPKGPGTTGRTLQFVVDLCVEVGTERETYNMADHLIYKVTGFIQKARSYMPGACGEENSGEQLHFAKQGNDTELSNFQGIGTGSGEGGEYAETSLTEGVNGLAPQRSVDVVDEFGGREGEKISEWQAGWNVTNAIQVHTRASVTRDVRRLVHAMFSDLCVWSHRSQKARPIRMAGQFPEHESASQTKSGGATKSTATVAVACKTVETVLPQHRKL</sequence>
<comment type="caution">
    <text evidence="1">The sequence shown here is derived from an EMBL/GenBank/DDBJ whole genome shotgun (WGS) entry which is preliminary data.</text>
</comment>
<organism evidence="1 2">
    <name type="scientific">Dermacentor silvarum</name>
    <name type="common">Tick</name>
    <dbReference type="NCBI Taxonomy" id="543639"/>
    <lineage>
        <taxon>Eukaryota</taxon>
        <taxon>Metazoa</taxon>
        <taxon>Ecdysozoa</taxon>
        <taxon>Arthropoda</taxon>
        <taxon>Chelicerata</taxon>
        <taxon>Arachnida</taxon>
        <taxon>Acari</taxon>
        <taxon>Parasitiformes</taxon>
        <taxon>Ixodida</taxon>
        <taxon>Ixodoidea</taxon>
        <taxon>Ixodidae</taxon>
        <taxon>Rhipicephalinae</taxon>
        <taxon>Dermacentor</taxon>
    </lineage>
</organism>
<reference evidence="1" key="1">
    <citation type="submission" date="2020-05" db="EMBL/GenBank/DDBJ databases">
        <title>Large-scale comparative analyses of tick genomes elucidate their genetic diversity and vector capacities.</title>
        <authorList>
            <person name="Jia N."/>
            <person name="Wang J."/>
            <person name="Shi W."/>
            <person name="Du L."/>
            <person name="Sun Y."/>
            <person name="Zhan W."/>
            <person name="Jiang J."/>
            <person name="Wang Q."/>
            <person name="Zhang B."/>
            <person name="Ji P."/>
            <person name="Sakyi L.B."/>
            <person name="Cui X."/>
            <person name="Yuan T."/>
            <person name="Jiang B."/>
            <person name="Yang W."/>
            <person name="Lam T.T.-Y."/>
            <person name="Chang Q."/>
            <person name="Ding S."/>
            <person name="Wang X."/>
            <person name="Zhu J."/>
            <person name="Ruan X."/>
            <person name="Zhao L."/>
            <person name="Wei J."/>
            <person name="Que T."/>
            <person name="Du C."/>
            <person name="Cheng J."/>
            <person name="Dai P."/>
            <person name="Han X."/>
            <person name="Huang E."/>
            <person name="Gao Y."/>
            <person name="Liu J."/>
            <person name="Shao H."/>
            <person name="Ye R."/>
            <person name="Li L."/>
            <person name="Wei W."/>
            <person name="Wang X."/>
            <person name="Wang C."/>
            <person name="Yang T."/>
            <person name="Huo Q."/>
            <person name="Li W."/>
            <person name="Guo W."/>
            <person name="Chen H."/>
            <person name="Zhou L."/>
            <person name="Ni X."/>
            <person name="Tian J."/>
            <person name="Zhou Y."/>
            <person name="Sheng Y."/>
            <person name="Liu T."/>
            <person name="Pan Y."/>
            <person name="Xia L."/>
            <person name="Li J."/>
            <person name="Zhao F."/>
            <person name="Cao W."/>
        </authorList>
    </citation>
    <scope>NUCLEOTIDE SEQUENCE</scope>
    <source>
        <strain evidence="1">Dsil-2018</strain>
    </source>
</reference>